<keyword evidence="1" id="KW-0175">Coiled coil</keyword>
<dbReference type="AlphaFoldDB" id="A0AAV5G4B8"/>
<evidence type="ECO:0000313" key="2">
    <source>
        <dbReference type="EMBL" id="GJN87286.1"/>
    </source>
</evidence>
<gene>
    <name evidence="2" type="ORF">Rhopal_000234-T1</name>
</gene>
<dbReference type="EMBL" id="BQKY01000001">
    <property type="protein sequence ID" value="GJN87286.1"/>
    <property type="molecule type" value="Genomic_DNA"/>
</dbReference>
<evidence type="ECO:0000313" key="3">
    <source>
        <dbReference type="Proteomes" id="UP001342314"/>
    </source>
</evidence>
<reference evidence="2 3" key="1">
    <citation type="submission" date="2021-12" db="EMBL/GenBank/DDBJ databases">
        <title>High titer production of polyol ester of fatty acids by Rhodotorula paludigena BS15 towards product separation-free biomass refinery.</title>
        <authorList>
            <person name="Mano J."/>
            <person name="Ono H."/>
            <person name="Tanaka T."/>
            <person name="Naito K."/>
            <person name="Sushida H."/>
            <person name="Ike M."/>
            <person name="Tokuyasu K."/>
            <person name="Kitaoka M."/>
        </authorList>
    </citation>
    <scope>NUCLEOTIDE SEQUENCE [LARGE SCALE GENOMIC DNA]</scope>
    <source>
        <strain evidence="2 3">BS15</strain>
    </source>
</reference>
<accession>A0AAV5G4B8</accession>
<dbReference type="Proteomes" id="UP001342314">
    <property type="component" value="Unassembled WGS sequence"/>
</dbReference>
<feature type="coiled-coil region" evidence="1">
    <location>
        <begin position="200"/>
        <end position="227"/>
    </location>
</feature>
<evidence type="ECO:0008006" key="4">
    <source>
        <dbReference type="Google" id="ProtNLM"/>
    </source>
</evidence>
<name>A0AAV5G4B8_9BASI</name>
<evidence type="ECO:0000256" key="1">
    <source>
        <dbReference type="SAM" id="Coils"/>
    </source>
</evidence>
<comment type="caution">
    <text evidence="2">The sequence shown here is derived from an EMBL/GenBank/DDBJ whole genome shotgun (WGS) entry which is preliminary data.</text>
</comment>
<protein>
    <recommendedName>
        <fullName evidence="4">Metaxin glutathione S-transferase domain-containing protein</fullName>
    </recommendedName>
</protein>
<organism evidence="2 3">
    <name type="scientific">Rhodotorula paludigena</name>
    <dbReference type="NCBI Taxonomy" id="86838"/>
    <lineage>
        <taxon>Eukaryota</taxon>
        <taxon>Fungi</taxon>
        <taxon>Dikarya</taxon>
        <taxon>Basidiomycota</taxon>
        <taxon>Pucciniomycotina</taxon>
        <taxon>Microbotryomycetes</taxon>
        <taxon>Sporidiobolales</taxon>
        <taxon>Sporidiobolaceae</taxon>
        <taxon>Rhodotorula</taxon>
    </lineage>
</organism>
<sequence>MPAIPSPLARFFAHFPLVTVPSPHETTAAPAQPTIWAYGPPPAGHAESLDPLCRAAQAYARFIGKADAQVRWMDWEEREAAPGAALPAVHTPDGDLLVGEEVSGWFASQAHPGKGAKDDAATSSDPTQQAYLSLVATTLLPAVLAALYLSPATVAPPVVPVRSRPLLSQVAQTYLTWNDRSRRIDEVKRLRGGKTGKGVVLDLEEVEREAEEAIEALETKMAEAKGEWIGGASSPTRLDALTYAVLSVIRVLPPTCDAVLRPALERSPTLLDWVKRHDP</sequence>
<keyword evidence="3" id="KW-1185">Reference proteome</keyword>
<proteinExistence type="predicted"/>